<dbReference type="RefSeq" id="WP_012829305.1">
    <property type="nucleotide sequence ID" value="NC_013440.1"/>
</dbReference>
<keyword evidence="2" id="KW-1185">Reference proteome</keyword>
<evidence type="ECO:0000313" key="2">
    <source>
        <dbReference type="Proteomes" id="UP000001880"/>
    </source>
</evidence>
<dbReference type="InterPro" id="IPR010386">
    <property type="entry name" value="tRNA-Hydrxlase_MiaE"/>
</dbReference>
<dbReference type="OrthoDB" id="9802518at2"/>
<dbReference type="Proteomes" id="UP000001880">
    <property type="component" value="Chromosome"/>
</dbReference>
<reference evidence="1 2" key="1">
    <citation type="journal article" date="2010" name="Stand. Genomic Sci.">
        <title>Complete genome sequence of Haliangium ochraceum type strain (SMP-2).</title>
        <authorList>
            <consortium name="US DOE Joint Genome Institute (JGI-PGF)"/>
            <person name="Ivanova N."/>
            <person name="Daum C."/>
            <person name="Lang E."/>
            <person name="Abt B."/>
            <person name="Kopitz M."/>
            <person name="Saunders E."/>
            <person name="Lapidus A."/>
            <person name="Lucas S."/>
            <person name="Glavina Del Rio T."/>
            <person name="Nolan M."/>
            <person name="Tice H."/>
            <person name="Copeland A."/>
            <person name="Cheng J.F."/>
            <person name="Chen F."/>
            <person name="Bruce D."/>
            <person name="Goodwin L."/>
            <person name="Pitluck S."/>
            <person name="Mavromatis K."/>
            <person name="Pati A."/>
            <person name="Mikhailova N."/>
            <person name="Chen A."/>
            <person name="Palaniappan K."/>
            <person name="Land M."/>
            <person name="Hauser L."/>
            <person name="Chang Y.J."/>
            <person name="Jeffries C.D."/>
            <person name="Detter J.C."/>
            <person name="Brettin T."/>
            <person name="Rohde M."/>
            <person name="Goker M."/>
            <person name="Bristow J."/>
            <person name="Markowitz V."/>
            <person name="Eisen J.A."/>
            <person name="Hugenholtz P."/>
            <person name="Kyrpides N.C."/>
            <person name="Klenk H.P."/>
        </authorList>
    </citation>
    <scope>NUCLEOTIDE SEQUENCE [LARGE SCALE GENOMIC DNA]</scope>
    <source>
        <strain evidence="2">DSM 14365 / CIP 107738 / JCM 11303 / AJ 13395 / SMP-2</strain>
    </source>
</reference>
<dbReference type="Gene3D" id="1.20.1260.10">
    <property type="match status" value="1"/>
</dbReference>
<dbReference type="Pfam" id="PF06175">
    <property type="entry name" value="MiaE"/>
    <property type="match status" value="1"/>
</dbReference>
<dbReference type="GO" id="GO:0006400">
    <property type="term" value="P:tRNA modification"/>
    <property type="evidence" value="ECO:0007669"/>
    <property type="project" value="InterPro"/>
</dbReference>
<dbReference type="HOGENOM" id="CLU_056571_1_0_7"/>
<dbReference type="InterPro" id="IPR009078">
    <property type="entry name" value="Ferritin-like_SF"/>
</dbReference>
<proteinExistence type="predicted"/>
<dbReference type="GO" id="GO:0045301">
    <property type="term" value="F:tRNA 2-(methylsulfanyl)-N(6)-isopentenyladenosine(37) hydroxylase activity"/>
    <property type="evidence" value="ECO:0007669"/>
    <property type="project" value="InterPro"/>
</dbReference>
<name>D0LKY7_HALO1</name>
<dbReference type="EMBL" id="CP001804">
    <property type="protein sequence ID" value="ACY16707.1"/>
    <property type="molecule type" value="Genomic_DNA"/>
</dbReference>
<dbReference type="AlphaFoldDB" id="D0LKY7"/>
<evidence type="ECO:0000313" key="1">
    <source>
        <dbReference type="EMBL" id="ACY16707.1"/>
    </source>
</evidence>
<dbReference type="PIRSF" id="PIRSF020736">
    <property type="entry name" value="MiaE"/>
    <property type="match status" value="1"/>
</dbReference>
<dbReference type="PANTHER" id="PTHR42637">
    <property type="entry name" value="TRNA-(MS[2]IO[6]A)-HYDROXYLASE"/>
    <property type="match status" value="1"/>
</dbReference>
<dbReference type="KEGG" id="hoh:Hoch_4209"/>
<dbReference type="SUPFAM" id="SSF47240">
    <property type="entry name" value="Ferritin-like"/>
    <property type="match status" value="1"/>
</dbReference>
<organism evidence="1 2">
    <name type="scientific">Haliangium ochraceum (strain DSM 14365 / JCM 11303 / SMP-2)</name>
    <dbReference type="NCBI Taxonomy" id="502025"/>
    <lineage>
        <taxon>Bacteria</taxon>
        <taxon>Pseudomonadati</taxon>
        <taxon>Myxococcota</taxon>
        <taxon>Polyangia</taxon>
        <taxon>Haliangiales</taxon>
        <taxon>Kofleriaceae</taxon>
        <taxon>Haliangium</taxon>
    </lineage>
</organism>
<gene>
    <name evidence="1" type="ordered locus">Hoch_4209</name>
</gene>
<accession>D0LKY7</accession>
<dbReference type="PANTHER" id="PTHR42637:SF1">
    <property type="entry name" value="TRNA 2-(METHYLSULFANYL)-N(6)-ISOPENTENYLADENOSINE(37) HYDROXYLASE"/>
    <property type="match status" value="1"/>
</dbReference>
<sequence>MLDLRHATPKQWGALALANLDAFLQDHAANERKVSQSALALVAQHPQHRALTDALIPIAEEELLHFRQVYELLVARGSGLVADLPDPYMRALRKAIANPDKDAYLLDRLVLFGIVEARGCERFALMAQTLAEDGSDPTLTAFYEDLVRSESRHHATYLRLARTYFDSDQVQTRLDALLDLEAQVAAEQPLRPALH</sequence>
<protein>
    <submittedName>
        <fullName evidence="1">tRNA-hydroxylase</fullName>
    </submittedName>
</protein>
<dbReference type="STRING" id="502025.Hoch_4209"/>
<dbReference type="eggNOG" id="COG4445">
    <property type="taxonomic scope" value="Bacteria"/>
</dbReference>
<dbReference type="InterPro" id="IPR012347">
    <property type="entry name" value="Ferritin-like"/>
</dbReference>